<name>A0A0R1MBY9_9LACO</name>
<evidence type="ECO:0000313" key="2">
    <source>
        <dbReference type="Proteomes" id="UP000051686"/>
    </source>
</evidence>
<organism evidence="1 2">
    <name type="scientific">Liquorilactobacillus oeni DSM 19972</name>
    <dbReference type="NCBI Taxonomy" id="1423777"/>
    <lineage>
        <taxon>Bacteria</taxon>
        <taxon>Bacillati</taxon>
        <taxon>Bacillota</taxon>
        <taxon>Bacilli</taxon>
        <taxon>Lactobacillales</taxon>
        <taxon>Lactobacillaceae</taxon>
        <taxon>Liquorilactobacillus</taxon>
    </lineage>
</organism>
<evidence type="ECO:0008006" key="3">
    <source>
        <dbReference type="Google" id="ProtNLM"/>
    </source>
</evidence>
<evidence type="ECO:0000313" key="1">
    <source>
        <dbReference type="EMBL" id="KRL05664.1"/>
    </source>
</evidence>
<dbReference type="STRING" id="1423777.FD46_GL000410"/>
<sequence>MNFGSYNKKWYSIGLNTDKQLFIARSKERPELFAESITIQQAIAKLEDLVTLRKHALN</sequence>
<gene>
    <name evidence="1" type="ORF">FD46_GL000410</name>
</gene>
<dbReference type="EMBL" id="AZEH01000020">
    <property type="protein sequence ID" value="KRL05664.1"/>
    <property type="molecule type" value="Genomic_DNA"/>
</dbReference>
<proteinExistence type="predicted"/>
<keyword evidence="2" id="KW-1185">Reference proteome</keyword>
<protein>
    <recommendedName>
        <fullName evidence="3">DUF1508 domain-containing protein</fullName>
    </recommendedName>
</protein>
<comment type="caution">
    <text evidence="1">The sequence shown here is derived from an EMBL/GenBank/DDBJ whole genome shotgun (WGS) entry which is preliminary data.</text>
</comment>
<reference evidence="1 2" key="1">
    <citation type="journal article" date="2015" name="Genome Announc.">
        <title>Expanding the biotechnology potential of lactobacilli through comparative genomics of 213 strains and associated genera.</title>
        <authorList>
            <person name="Sun Z."/>
            <person name="Harris H.M."/>
            <person name="McCann A."/>
            <person name="Guo C."/>
            <person name="Argimon S."/>
            <person name="Zhang W."/>
            <person name="Yang X."/>
            <person name="Jeffery I.B."/>
            <person name="Cooney J.C."/>
            <person name="Kagawa T.F."/>
            <person name="Liu W."/>
            <person name="Song Y."/>
            <person name="Salvetti E."/>
            <person name="Wrobel A."/>
            <person name="Rasinkangas P."/>
            <person name="Parkhill J."/>
            <person name="Rea M.C."/>
            <person name="O'Sullivan O."/>
            <person name="Ritari J."/>
            <person name="Douillard F.P."/>
            <person name="Paul Ross R."/>
            <person name="Yang R."/>
            <person name="Briner A.E."/>
            <person name="Felis G.E."/>
            <person name="de Vos W.M."/>
            <person name="Barrangou R."/>
            <person name="Klaenhammer T.R."/>
            <person name="Caufield P.W."/>
            <person name="Cui Y."/>
            <person name="Zhang H."/>
            <person name="O'Toole P.W."/>
        </authorList>
    </citation>
    <scope>NUCLEOTIDE SEQUENCE [LARGE SCALE GENOMIC DNA]</scope>
    <source>
        <strain evidence="1 2">DSM 19972</strain>
    </source>
</reference>
<dbReference type="Proteomes" id="UP000051686">
    <property type="component" value="Unassembled WGS sequence"/>
</dbReference>
<accession>A0A0R1MBY9</accession>
<dbReference type="RefSeq" id="WP_169790348.1">
    <property type="nucleotide sequence ID" value="NZ_AZEH01000020.1"/>
</dbReference>
<dbReference type="PATRIC" id="fig|1423777.3.peg.431"/>
<dbReference type="AlphaFoldDB" id="A0A0R1MBY9"/>